<dbReference type="InterPro" id="IPR020568">
    <property type="entry name" value="Ribosomal_Su5_D2-typ_SF"/>
</dbReference>
<keyword evidence="1 6" id="KW-0819">tRNA processing</keyword>
<evidence type="ECO:0000256" key="3">
    <source>
        <dbReference type="ARBA" id="ARBA00022759"/>
    </source>
</evidence>
<protein>
    <recommendedName>
        <fullName evidence="6 7">Ribonuclease P protein component</fullName>
        <shortName evidence="6">RNase P protein</shortName>
        <shortName evidence="6">RNaseP protein</shortName>
        <ecNumber evidence="6 7">3.1.26.5</ecNumber>
    </recommendedName>
    <alternativeName>
        <fullName evidence="6">Protein C5</fullName>
    </alternativeName>
</protein>
<dbReference type="SUPFAM" id="SSF54211">
    <property type="entry name" value="Ribosomal protein S5 domain 2-like"/>
    <property type="match status" value="1"/>
</dbReference>
<evidence type="ECO:0000256" key="6">
    <source>
        <dbReference type="HAMAP-Rule" id="MF_00227"/>
    </source>
</evidence>
<dbReference type="GO" id="GO:0000049">
    <property type="term" value="F:tRNA binding"/>
    <property type="evidence" value="ECO:0007669"/>
    <property type="project" value="UniProtKB-UniRule"/>
</dbReference>
<comment type="caution">
    <text evidence="8">The sequence shown here is derived from an EMBL/GenBank/DDBJ whole genome shotgun (WGS) entry which is preliminary data.</text>
</comment>
<dbReference type="HAMAP" id="MF_00227">
    <property type="entry name" value="RNase_P"/>
    <property type="match status" value="1"/>
</dbReference>
<evidence type="ECO:0000256" key="2">
    <source>
        <dbReference type="ARBA" id="ARBA00022722"/>
    </source>
</evidence>
<dbReference type="Proteomes" id="UP000034601">
    <property type="component" value="Unassembled WGS sequence"/>
</dbReference>
<comment type="catalytic activity">
    <reaction evidence="6">
        <text>Endonucleolytic cleavage of RNA, removing 5'-extranucleotides from tRNA precursor.</text>
        <dbReference type="EC" id="3.1.26.5"/>
    </reaction>
</comment>
<dbReference type="PANTHER" id="PTHR33992:SF1">
    <property type="entry name" value="RIBONUCLEASE P PROTEIN COMPONENT"/>
    <property type="match status" value="1"/>
</dbReference>
<comment type="subunit">
    <text evidence="6">Consists of a catalytic RNA component (M1 or rnpB) and a protein subunit.</text>
</comment>
<dbReference type="GO" id="GO:0042781">
    <property type="term" value="F:3'-tRNA processing endoribonuclease activity"/>
    <property type="evidence" value="ECO:0007669"/>
    <property type="project" value="TreeGrafter"/>
</dbReference>
<keyword evidence="3 6" id="KW-0255">Endonuclease</keyword>
<gene>
    <name evidence="6" type="primary">rnpA</name>
    <name evidence="8" type="ORF">UU29_C0009G0031</name>
</gene>
<dbReference type="Pfam" id="PF00825">
    <property type="entry name" value="Ribonuclease_P"/>
    <property type="match status" value="1"/>
</dbReference>
<name>A0A0G0WES3_9BACT</name>
<evidence type="ECO:0000256" key="1">
    <source>
        <dbReference type="ARBA" id="ARBA00022694"/>
    </source>
</evidence>
<dbReference type="EMBL" id="LCAB01000009">
    <property type="protein sequence ID" value="KKR82760.1"/>
    <property type="molecule type" value="Genomic_DNA"/>
</dbReference>
<keyword evidence="4 6" id="KW-0378">Hydrolase</keyword>
<proteinExistence type="inferred from homology"/>
<organism evidence="8 9">
    <name type="scientific">Candidatus Daviesbacteria bacterium GW2011_GWA2_40_9</name>
    <dbReference type="NCBI Taxonomy" id="1618424"/>
    <lineage>
        <taxon>Bacteria</taxon>
        <taxon>Candidatus Daviesiibacteriota</taxon>
    </lineage>
</organism>
<dbReference type="Gene3D" id="3.30.230.10">
    <property type="match status" value="1"/>
</dbReference>
<dbReference type="InterPro" id="IPR000100">
    <property type="entry name" value="RNase_P"/>
</dbReference>
<keyword evidence="2 6" id="KW-0540">Nuclease</keyword>
<evidence type="ECO:0000313" key="9">
    <source>
        <dbReference type="Proteomes" id="UP000034601"/>
    </source>
</evidence>
<keyword evidence="5 6" id="KW-0694">RNA-binding</keyword>
<dbReference type="GO" id="GO:0001682">
    <property type="term" value="P:tRNA 5'-leader removal"/>
    <property type="evidence" value="ECO:0007669"/>
    <property type="project" value="UniProtKB-UniRule"/>
</dbReference>
<dbReference type="GO" id="GO:0030677">
    <property type="term" value="C:ribonuclease P complex"/>
    <property type="evidence" value="ECO:0007669"/>
    <property type="project" value="TreeGrafter"/>
</dbReference>
<accession>A0A0G0WES3</accession>
<dbReference type="EC" id="3.1.26.5" evidence="6 7"/>
<dbReference type="InterPro" id="IPR014721">
    <property type="entry name" value="Ribsml_uS5_D2-typ_fold_subgr"/>
</dbReference>
<evidence type="ECO:0000256" key="7">
    <source>
        <dbReference type="NCBIfam" id="TIGR00188"/>
    </source>
</evidence>
<dbReference type="AlphaFoldDB" id="A0A0G0WES3"/>
<comment type="function">
    <text evidence="6">RNaseP catalyzes the removal of the 5'-leader sequence from pre-tRNA to produce the mature 5'-terminus. It can also cleave other RNA substrates such as 4.5S RNA. The protein component plays an auxiliary but essential role in vivo by binding to the 5'-leader sequence and broadening the substrate specificity of the ribozyme.</text>
</comment>
<dbReference type="NCBIfam" id="TIGR00188">
    <property type="entry name" value="rnpA"/>
    <property type="match status" value="1"/>
</dbReference>
<reference evidence="8 9" key="1">
    <citation type="journal article" date="2015" name="Nature">
        <title>rRNA introns, odd ribosomes, and small enigmatic genomes across a large radiation of phyla.</title>
        <authorList>
            <person name="Brown C.T."/>
            <person name="Hug L.A."/>
            <person name="Thomas B.C."/>
            <person name="Sharon I."/>
            <person name="Castelle C.J."/>
            <person name="Singh A."/>
            <person name="Wilkins M.J."/>
            <person name="Williams K.H."/>
            <person name="Banfield J.F."/>
        </authorList>
    </citation>
    <scope>NUCLEOTIDE SEQUENCE [LARGE SCALE GENOMIC DNA]</scope>
</reference>
<dbReference type="PANTHER" id="PTHR33992">
    <property type="entry name" value="RIBONUCLEASE P PROTEIN COMPONENT"/>
    <property type="match status" value="1"/>
</dbReference>
<dbReference type="GO" id="GO:0004526">
    <property type="term" value="F:ribonuclease P activity"/>
    <property type="evidence" value="ECO:0007669"/>
    <property type="project" value="UniProtKB-UniRule"/>
</dbReference>
<sequence>MLSKDKRLNLKRDFQWVASGEKISSEIVKLFYRYGENNQAQVGIAVSSSVFKKAVQRNRARRLVSTAFEALYPNLSQQVKIIAIPRQGVLKLNPAKILNYLKSLLKKRNLLKK</sequence>
<evidence type="ECO:0000256" key="5">
    <source>
        <dbReference type="ARBA" id="ARBA00022884"/>
    </source>
</evidence>
<evidence type="ECO:0000256" key="4">
    <source>
        <dbReference type="ARBA" id="ARBA00022801"/>
    </source>
</evidence>
<comment type="similarity">
    <text evidence="6">Belongs to the RnpA family.</text>
</comment>
<evidence type="ECO:0000313" key="8">
    <source>
        <dbReference type="EMBL" id="KKR82760.1"/>
    </source>
</evidence>